<gene>
    <name evidence="2" type="ORF">EBO15_40855</name>
</gene>
<sequence length="509" mass="54931">MGTPIDWAPPLAGRAIAIMCMPCQFDRGYFVPTSSLVLADLSGSQQPHPVLELARALATPTVPMPPEAKTILVIFDDLDPARNWMLPPGTDGAAAVREAWPAARAAAVEALAVAPLPVEVVALSEFLASDRERYEQLLNEYAERLARCLDDPGGATAARQVMRRQMQRRARWGSSRVDVDDARQRAARCVANYAVQGDLVVAGRAAGYLSWSEEEIPTMAVFDPRIADVVVDLPSPIPASGSRALVDEALPPGPRWAELRETLPLYLDDLPRTPGAVAPGLAADAVAAVGKILTPGLVEVGEAEVTALNAILPGGPTNRARVRELLDGLLGLLRQGPDPGRVWLVDEFARKITAHLIARYDDEDIEVEHARHRLIVDALVEAFPADQQVALVLSGSLVSAPAGVWHPYLSDIDVMPVRIQTPTSDEVTALQDVYDRVGRPDWLYLNMGSCIGVGGVTEEPRSRLFVVERAADLTAAERVLITHLARQTRLIAGPPTIWQAFCEVHGLAA</sequence>
<proteinExistence type="predicted"/>
<reference evidence="2 3" key="1">
    <citation type="submission" date="2018-10" db="EMBL/GenBank/DDBJ databases">
        <title>Isolation from soil.</title>
        <authorList>
            <person name="Hu J."/>
        </authorList>
    </citation>
    <scope>NUCLEOTIDE SEQUENCE [LARGE SCALE GENOMIC DNA]</scope>
    <source>
        <strain evidence="2 3">NEAU-Ht49</strain>
    </source>
</reference>
<protein>
    <submittedName>
        <fullName evidence="2">Uncharacterized protein</fullName>
    </submittedName>
</protein>
<feature type="coiled-coil region" evidence="1">
    <location>
        <begin position="124"/>
        <end position="151"/>
    </location>
</feature>
<comment type="caution">
    <text evidence="2">The sequence shown here is derived from an EMBL/GenBank/DDBJ whole genome shotgun (WGS) entry which is preliminary data.</text>
</comment>
<accession>A0A3M2LEZ8</accession>
<evidence type="ECO:0000313" key="3">
    <source>
        <dbReference type="Proteomes" id="UP000282674"/>
    </source>
</evidence>
<dbReference type="EMBL" id="RFFG01000168">
    <property type="protein sequence ID" value="RMI34555.1"/>
    <property type="molecule type" value="Genomic_DNA"/>
</dbReference>
<dbReference type="RefSeq" id="WP_122199814.1">
    <property type="nucleotide sequence ID" value="NZ_JBHSKC010000028.1"/>
</dbReference>
<name>A0A3M2LEZ8_9ACTN</name>
<evidence type="ECO:0000313" key="2">
    <source>
        <dbReference type="EMBL" id="RMI34555.1"/>
    </source>
</evidence>
<dbReference type="OrthoDB" id="3516970at2"/>
<keyword evidence="3" id="KW-1185">Reference proteome</keyword>
<evidence type="ECO:0000256" key="1">
    <source>
        <dbReference type="SAM" id="Coils"/>
    </source>
</evidence>
<dbReference type="Proteomes" id="UP000282674">
    <property type="component" value="Unassembled WGS sequence"/>
</dbReference>
<keyword evidence="1" id="KW-0175">Coiled coil</keyword>
<dbReference type="AlphaFoldDB" id="A0A3M2LEZ8"/>
<organism evidence="2 3">
    <name type="scientific">Actinomadura harenae</name>
    <dbReference type="NCBI Taxonomy" id="2483351"/>
    <lineage>
        <taxon>Bacteria</taxon>
        <taxon>Bacillati</taxon>
        <taxon>Actinomycetota</taxon>
        <taxon>Actinomycetes</taxon>
        <taxon>Streptosporangiales</taxon>
        <taxon>Thermomonosporaceae</taxon>
        <taxon>Actinomadura</taxon>
    </lineage>
</organism>